<accession>A0A382PXS8</accession>
<feature type="domain" description="PurM-like N-terminal" evidence="1">
    <location>
        <begin position="26"/>
        <end position="136"/>
    </location>
</feature>
<evidence type="ECO:0000259" key="1">
    <source>
        <dbReference type="Pfam" id="PF00586"/>
    </source>
</evidence>
<dbReference type="SUPFAM" id="SSF56042">
    <property type="entry name" value="PurM C-terminal domain-like"/>
    <property type="match status" value="1"/>
</dbReference>
<proteinExistence type="inferred from homology"/>
<organism evidence="3">
    <name type="scientific">marine metagenome</name>
    <dbReference type="NCBI Taxonomy" id="408172"/>
    <lineage>
        <taxon>unclassified sequences</taxon>
        <taxon>metagenomes</taxon>
        <taxon>ecological metagenomes</taxon>
    </lineage>
</organism>
<dbReference type="PIRSF" id="PIRSF005303">
    <property type="entry name" value="Thiam_monoph_kin"/>
    <property type="match status" value="1"/>
</dbReference>
<dbReference type="InterPro" id="IPR006283">
    <property type="entry name" value="ThiL-like"/>
</dbReference>
<dbReference type="EMBL" id="UINC01110571">
    <property type="protein sequence ID" value="SVC78163.1"/>
    <property type="molecule type" value="Genomic_DNA"/>
</dbReference>
<evidence type="ECO:0000259" key="2">
    <source>
        <dbReference type="Pfam" id="PF02769"/>
    </source>
</evidence>
<dbReference type="GO" id="GO:0009030">
    <property type="term" value="F:thiamine-phosphate kinase activity"/>
    <property type="evidence" value="ECO:0007669"/>
    <property type="project" value="InterPro"/>
</dbReference>
<dbReference type="HAMAP" id="MF_02128">
    <property type="entry name" value="TMP_kinase"/>
    <property type="match status" value="1"/>
</dbReference>
<dbReference type="InterPro" id="IPR036921">
    <property type="entry name" value="PurM-like_N_sf"/>
</dbReference>
<protein>
    <recommendedName>
        <fullName evidence="4">PurM-like N-terminal domain-containing protein</fullName>
    </recommendedName>
</protein>
<dbReference type="CDD" id="cd02194">
    <property type="entry name" value="ThiL"/>
    <property type="match status" value="1"/>
</dbReference>
<sequence length="291" mass="30952">MDEFHLIERYFRKGTRPRADVFLGIGDDAAVVSMPAGHRLVIASDSLIAGTHFPDKTPAHALGYRCLAVNLSDLAAMAAQPLWATLALSMPASVADWLEAFTQGFFELAAEVNVALVGGDTVRGPLSMTVTVHGSVEVDRHVARTGAAAGDRIYVTGTVGDARAGLDVLLHEQSTQGLNDKLLQRFLYPSPRVMPGRELAGIASAMIDISDGLHDDLGKLLRVSDLGADLELAALPISEELLQFASADAAIELALTGGDDYELCFTVPPNKESQLVQLAEQWDCAATCIGE</sequence>
<feature type="domain" description="PurM-like C-terminal" evidence="2">
    <location>
        <begin position="149"/>
        <end position="291"/>
    </location>
</feature>
<dbReference type="SUPFAM" id="SSF55326">
    <property type="entry name" value="PurM N-terminal domain-like"/>
    <property type="match status" value="1"/>
</dbReference>
<dbReference type="PANTHER" id="PTHR30270:SF0">
    <property type="entry name" value="THIAMINE-MONOPHOSPHATE KINASE"/>
    <property type="match status" value="1"/>
</dbReference>
<dbReference type="NCBIfam" id="TIGR01379">
    <property type="entry name" value="thiL"/>
    <property type="match status" value="1"/>
</dbReference>
<dbReference type="AlphaFoldDB" id="A0A382PXS8"/>
<dbReference type="InterPro" id="IPR016188">
    <property type="entry name" value="PurM-like_N"/>
</dbReference>
<evidence type="ECO:0000313" key="3">
    <source>
        <dbReference type="EMBL" id="SVC78163.1"/>
    </source>
</evidence>
<evidence type="ECO:0008006" key="4">
    <source>
        <dbReference type="Google" id="ProtNLM"/>
    </source>
</evidence>
<dbReference type="Pfam" id="PF02769">
    <property type="entry name" value="AIRS_C"/>
    <property type="match status" value="1"/>
</dbReference>
<dbReference type="Gene3D" id="3.30.1330.10">
    <property type="entry name" value="PurM-like, N-terminal domain"/>
    <property type="match status" value="1"/>
</dbReference>
<gene>
    <name evidence="3" type="ORF">METZ01_LOCUS331017</name>
</gene>
<dbReference type="InterPro" id="IPR010918">
    <property type="entry name" value="PurM-like_C_dom"/>
</dbReference>
<name>A0A382PXS8_9ZZZZ</name>
<dbReference type="GO" id="GO:0009228">
    <property type="term" value="P:thiamine biosynthetic process"/>
    <property type="evidence" value="ECO:0007669"/>
    <property type="project" value="InterPro"/>
</dbReference>
<dbReference type="InterPro" id="IPR036676">
    <property type="entry name" value="PurM-like_C_sf"/>
</dbReference>
<dbReference type="PANTHER" id="PTHR30270">
    <property type="entry name" value="THIAMINE-MONOPHOSPHATE KINASE"/>
    <property type="match status" value="1"/>
</dbReference>
<dbReference type="Gene3D" id="3.90.650.10">
    <property type="entry name" value="PurM-like C-terminal domain"/>
    <property type="match status" value="1"/>
</dbReference>
<dbReference type="Pfam" id="PF00586">
    <property type="entry name" value="AIRS"/>
    <property type="match status" value="1"/>
</dbReference>
<reference evidence="3" key="1">
    <citation type="submission" date="2018-05" db="EMBL/GenBank/DDBJ databases">
        <authorList>
            <person name="Lanie J.A."/>
            <person name="Ng W.-L."/>
            <person name="Kazmierczak K.M."/>
            <person name="Andrzejewski T.M."/>
            <person name="Davidsen T.M."/>
            <person name="Wayne K.J."/>
            <person name="Tettelin H."/>
            <person name="Glass J.I."/>
            <person name="Rusch D."/>
            <person name="Podicherti R."/>
            <person name="Tsui H.-C.T."/>
            <person name="Winkler M.E."/>
        </authorList>
    </citation>
    <scope>NUCLEOTIDE SEQUENCE</scope>
</reference>
<feature type="non-terminal residue" evidence="3">
    <location>
        <position position="291"/>
    </location>
</feature>